<keyword evidence="2" id="KW-1185">Reference proteome</keyword>
<reference evidence="1 2" key="1">
    <citation type="submission" date="2024-01" db="EMBL/GenBank/DDBJ databases">
        <title>The complete chloroplast genome sequence of Lithospermum erythrorhizon: insights into the phylogenetic relationship among Boraginaceae species and the maternal lineages of purple gromwells.</title>
        <authorList>
            <person name="Okada T."/>
            <person name="Watanabe K."/>
        </authorList>
    </citation>
    <scope>NUCLEOTIDE SEQUENCE [LARGE SCALE GENOMIC DNA]</scope>
</reference>
<organism evidence="1 2">
    <name type="scientific">Lithospermum erythrorhizon</name>
    <name type="common">Purple gromwell</name>
    <name type="synonym">Lithospermum officinale var. erythrorhizon</name>
    <dbReference type="NCBI Taxonomy" id="34254"/>
    <lineage>
        <taxon>Eukaryota</taxon>
        <taxon>Viridiplantae</taxon>
        <taxon>Streptophyta</taxon>
        <taxon>Embryophyta</taxon>
        <taxon>Tracheophyta</taxon>
        <taxon>Spermatophyta</taxon>
        <taxon>Magnoliopsida</taxon>
        <taxon>eudicotyledons</taxon>
        <taxon>Gunneridae</taxon>
        <taxon>Pentapetalae</taxon>
        <taxon>asterids</taxon>
        <taxon>lamiids</taxon>
        <taxon>Boraginales</taxon>
        <taxon>Boraginaceae</taxon>
        <taxon>Boraginoideae</taxon>
        <taxon>Lithospermeae</taxon>
        <taxon>Lithospermum</taxon>
    </lineage>
</organism>
<keyword evidence="1" id="KW-0804">Transcription</keyword>
<proteinExistence type="predicted"/>
<comment type="caution">
    <text evidence="1">The sequence shown here is derived from an EMBL/GenBank/DDBJ whole genome shotgun (WGS) entry which is preliminary data.</text>
</comment>
<evidence type="ECO:0000313" key="1">
    <source>
        <dbReference type="EMBL" id="GAA0162999.1"/>
    </source>
</evidence>
<dbReference type="Proteomes" id="UP001454036">
    <property type="component" value="Unassembled WGS sequence"/>
</dbReference>
<dbReference type="GO" id="GO:0000428">
    <property type="term" value="C:DNA-directed RNA polymerase complex"/>
    <property type="evidence" value="ECO:0007669"/>
    <property type="project" value="UniProtKB-KW"/>
</dbReference>
<sequence>MRFPSFSPADDKNLSVSLSEGVVVKVSQQSIHLIVLGFSSAVIMEEDMRDEFKYKFKDVKEVFISKQHKKHRIENGDILRFAVKSFDEEMLHISGSLEPAHTWLEKNSEKWAQTESNRGWAS</sequence>
<protein>
    <submittedName>
        <fullName evidence="1">DNA-directed RNA polymerase</fullName>
    </submittedName>
</protein>
<accession>A0AAV3QH13</accession>
<dbReference type="AlphaFoldDB" id="A0AAV3QH13"/>
<evidence type="ECO:0000313" key="2">
    <source>
        <dbReference type="Proteomes" id="UP001454036"/>
    </source>
</evidence>
<dbReference type="Gene3D" id="2.40.50.1060">
    <property type="match status" value="1"/>
</dbReference>
<gene>
    <name evidence="1" type="ORF">LIER_18977</name>
</gene>
<dbReference type="EMBL" id="BAABME010004626">
    <property type="protein sequence ID" value="GAA0162999.1"/>
    <property type="molecule type" value="Genomic_DNA"/>
</dbReference>
<name>A0AAV3QH13_LITER</name>
<keyword evidence="1" id="KW-0240">DNA-directed RNA polymerase</keyword>